<dbReference type="GO" id="GO:0005216">
    <property type="term" value="F:monoatomic ion channel activity"/>
    <property type="evidence" value="ECO:0007669"/>
    <property type="project" value="InterPro"/>
</dbReference>
<evidence type="ECO:0000313" key="7">
    <source>
        <dbReference type="EMBL" id="VDP87030.1"/>
    </source>
</evidence>
<dbReference type="EMBL" id="UZAN01049055">
    <property type="protein sequence ID" value="VDP87030.1"/>
    <property type="molecule type" value="Genomic_DNA"/>
</dbReference>
<dbReference type="InterPro" id="IPR015925">
    <property type="entry name" value="Ryanodine_IP3_receptor"/>
</dbReference>
<feature type="transmembrane region" description="Helical" evidence="5">
    <location>
        <begin position="106"/>
        <end position="126"/>
    </location>
</feature>
<evidence type="ECO:0000259" key="6">
    <source>
        <dbReference type="Pfam" id="PF00520"/>
    </source>
</evidence>
<dbReference type="WBParaSite" id="ECPE_0001046101-mRNA-1">
    <property type="protein sequence ID" value="ECPE_0001046101-mRNA-1"/>
    <property type="gene ID" value="ECPE_0001046101"/>
</dbReference>
<evidence type="ECO:0000256" key="5">
    <source>
        <dbReference type="SAM" id="Phobius"/>
    </source>
</evidence>
<keyword evidence="8" id="KW-1185">Reference proteome</keyword>
<accession>A0A183ATZ4</accession>
<comment type="subcellular location">
    <subcellularLocation>
        <location evidence="1">Membrane</location>
        <topology evidence="1">Multi-pass membrane protein</topology>
    </subcellularLocation>
</comment>
<dbReference type="PANTHER" id="PTHR45816:SF4">
    <property type="entry name" value="RYR_IP3R HOMOLOGY ASSOCIATED DOMAIN-CONTAINING PROTEIN"/>
    <property type="match status" value="1"/>
</dbReference>
<protein>
    <submittedName>
        <fullName evidence="9">Ion_trans domain-containing protein</fullName>
    </submittedName>
</protein>
<feature type="domain" description="Ion transport" evidence="6">
    <location>
        <begin position="121"/>
        <end position="258"/>
    </location>
</feature>
<evidence type="ECO:0000256" key="4">
    <source>
        <dbReference type="ARBA" id="ARBA00023136"/>
    </source>
</evidence>
<dbReference type="PANTHER" id="PTHR45816">
    <property type="entry name" value="MIR DOMAIN-CONTAINING PROTEIN"/>
    <property type="match status" value="1"/>
</dbReference>
<dbReference type="GO" id="GO:0006816">
    <property type="term" value="P:calcium ion transport"/>
    <property type="evidence" value="ECO:0007669"/>
    <property type="project" value="InterPro"/>
</dbReference>
<keyword evidence="4 5" id="KW-0472">Membrane</keyword>
<dbReference type="AlphaFoldDB" id="A0A183ATZ4"/>
<evidence type="ECO:0000256" key="3">
    <source>
        <dbReference type="ARBA" id="ARBA00022989"/>
    </source>
</evidence>
<dbReference type="GO" id="GO:0016020">
    <property type="term" value="C:membrane"/>
    <property type="evidence" value="ECO:0007669"/>
    <property type="project" value="UniProtKB-SubCell"/>
</dbReference>
<proteinExistence type="predicted"/>
<keyword evidence="2 5" id="KW-0812">Transmembrane</keyword>
<sequence>MCSQHSDRRSRPYDGCLADTLSVRLIHFAGLCGQYRIVRQYRDHWTRHVLNRGVSRDSILNGTGSVGDGMFRHEAENHRARTGLYGWCARLGSRCRVRIPRVPKGVLYDLLVHAILTVLTALGLFLHPFYHSLVLLDVIRREETLLNVIRSVTKNGRSILWTALLALIMVYIYAILGFVFFRDDFLLEIQTFTPSANDTACTTVSSILQGSAQSSCVSDSMDSESKVERHCDSLIMCMLTTLHEGIRTDGGIADVLRRPSIHVSLDTGYRTIYARVSNT</sequence>
<dbReference type="InterPro" id="IPR005821">
    <property type="entry name" value="Ion_trans_dom"/>
</dbReference>
<reference evidence="9" key="1">
    <citation type="submission" date="2016-06" db="UniProtKB">
        <authorList>
            <consortium name="WormBaseParasite"/>
        </authorList>
    </citation>
    <scope>IDENTIFICATION</scope>
</reference>
<evidence type="ECO:0000313" key="9">
    <source>
        <dbReference type="WBParaSite" id="ECPE_0001046101-mRNA-1"/>
    </source>
</evidence>
<name>A0A183ATZ4_9TREM</name>
<dbReference type="Proteomes" id="UP000272942">
    <property type="component" value="Unassembled WGS sequence"/>
</dbReference>
<evidence type="ECO:0000256" key="1">
    <source>
        <dbReference type="ARBA" id="ARBA00004141"/>
    </source>
</evidence>
<reference evidence="7 8" key="2">
    <citation type="submission" date="2018-11" db="EMBL/GenBank/DDBJ databases">
        <authorList>
            <consortium name="Pathogen Informatics"/>
        </authorList>
    </citation>
    <scope>NUCLEOTIDE SEQUENCE [LARGE SCALE GENOMIC DNA]</scope>
    <source>
        <strain evidence="7 8">Egypt</strain>
    </source>
</reference>
<dbReference type="Pfam" id="PF00520">
    <property type="entry name" value="Ion_trans"/>
    <property type="match status" value="1"/>
</dbReference>
<keyword evidence="3 5" id="KW-1133">Transmembrane helix</keyword>
<evidence type="ECO:0000256" key="2">
    <source>
        <dbReference type="ARBA" id="ARBA00022692"/>
    </source>
</evidence>
<feature type="transmembrane region" description="Helical" evidence="5">
    <location>
        <begin position="159"/>
        <end position="181"/>
    </location>
</feature>
<evidence type="ECO:0000313" key="8">
    <source>
        <dbReference type="Proteomes" id="UP000272942"/>
    </source>
</evidence>
<dbReference type="OrthoDB" id="76898at2759"/>
<organism evidence="9">
    <name type="scientific">Echinostoma caproni</name>
    <dbReference type="NCBI Taxonomy" id="27848"/>
    <lineage>
        <taxon>Eukaryota</taxon>
        <taxon>Metazoa</taxon>
        <taxon>Spiralia</taxon>
        <taxon>Lophotrochozoa</taxon>
        <taxon>Platyhelminthes</taxon>
        <taxon>Trematoda</taxon>
        <taxon>Digenea</taxon>
        <taxon>Plagiorchiida</taxon>
        <taxon>Echinostomata</taxon>
        <taxon>Echinostomatoidea</taxon>
        <taxon>Echinostomatidae</taxon>
        <taxon>Echinostoma</taxon>
    </lineage>
</organism>
<gene>
    <name evidence="7" type="ORF">ECPE_LOCUS10429</name>
</gene>